<dbReference type="AlphaFoldDB" id="A0A918PEF3"/>
<reference evidence="2" key="1">
    <citation type="journal article" date="2014" name="Int. J. Syst. Evol. Microbiol.">
        <title>Complete genome sequence of Corynebacterium casei LMG S-19264T (=DSM 44701T), isolated from a smear-ripened cheese.</title>
        <authorList>
            <consortium name="US DOE Joint Genome Institute (JGI-PGF)"/>
            <person name="Walter F."/>
            <person name="Albersmeier A."/>
            <person name="Kalinowski J."/>
            <person name="Ruckert C."/>
        </authorList>
    </citation>
    <scope>NUCLEOTIDE SEQUENCE</scope>
    <source>
        <strain evidence="2">KCTC 32255</strain>
    </source>
</reference>
<organism evidence="2 3">
    <name type="scientific">Novosphingobium colocasiae</name>
    <dbReference type="NCBI Taxonomy" id="1256513"/>
    <lineage>
        <taxon>Bacteria</taxon>
        <taxon>Pseudomonadati</taxon>
        <taxon>Pseudomonadota</taxon>
        <taxon>Alphaproteobacteria</taxon>
        <taxon>Sphingomonadales</taxon>
        <taxon>Sphingomonadaceae</taxon>
        <taxon>Novosphingobium</taxon>
    </lineage>
</organism>
<evidence type="ECO:0000313" key="2">
    <source>
        <dbReference type="EMBL" id="GGZ03697.1"/>
    </source>
</evidence>
<evidence type="ECO:0000256" key="1">
    <source>
        <dbReference type="SAM" id="Phobius"/>
    </source>
</evidence>
<proteinExistence type="predicted"/>
<keyword evidence="1" id="KW-1133">Transmembrane helix</keyword>
<comment type="caution">
    <text evidence="2">The sequence shown here is derived from an EMBL/GenBank/DDBJ whole genome shotgun (WGS) entry which is preliminary data.</text>
</comment>
<feature type="transmembrane region" description="Helical" evidence="1">
    <location>
        <begin position="76"/>
        <end position="109"/>
    </location>
</feature>
<dbReference type="EMBL" id="BMZA01000005">
    <property type="protein sequence ID" value="GGZ03697.1"/>
    <property type="molecule type" value="Genomic_DNA"/>
</dbReference>
<accession>A0A918PEF3</accession>
<keyword evidence="3" id="KW-1185">Reference proteome</keyword>
<keyword evidence="1" id="KW-0472">Membrane</keyword>
<feature type="transmembrane region" description="Helical" evidence="1">
    <location>
        <begin position="26"/>
        <end position="46"/>
    </location>
</feature>
<reference evidence="2" key="2">
    <citation type="submission" date="2020-09" db="EMBL/GenBank/DDBJ databases">
        <authorList>
            <person name="Sun Q."/>
            <person name="Kim S."/>
        </authorList>
    </citation>
    <scope>NUCLEOTIDE SEQUENCE</scope>
    <source>
        <strain evidence="2">KCTC 32255</strain>
    </source>
</reference>
<evidence type="ECO:0000313" key="3">
    <source>
        <dbReference type="Proteomes" id="UP000648075"/>
    </source>
</evidence>
<name>A0A918PEF3_9SPHN</name>
<sequence length="546" mass="59715">MLARTMDTATLTVPVNAPNRFDTGRALLLAVWVVLVGYLSIHHVFWRDEVRALSFAIQGDDLAQMFAKVRGDGHPLVWFLILRAGHAVIGSAILPVAAHAIAFASVVLLLWRSPFSLPTLALMVVSHVIAWEYAVMARNYGISMLLMFAFAALYPQWRARGLWLCVPLALLANTNAHSAALAWLLYGAWMLDRWQGWPLWRTWMLRLALPGAVLLGLATLACFLSIWPSINDAATFARPITLARIARAVLLPGAEFTLIDDAPLSLALGATALLAGCTLVLWGRPHYLLAAIGGLCALSLLFAVVYPASNRHRDLWLVFLIALAWMRLDADRTGDGPPAPLRRIGQWAFHALLAFQALMTVSEIQSAMARPEIPRSRAKELAALLASRPDLAGAIVIADPDNMIETLPYYAPRTPVWRIRQGGYSAIDIFTSHGATLNLTLDDILTTARRLHACTGRPVAILMQRPPRPGEDVTVPSVYNWTTLITPAMTQRFLAQTSRIARFGPAETDESYAVYRYVPSSGSAAPGDCAAMRVPATSAAAGWRQP</sequence>
<gene>
    <name evidence="2" type="ORF">GCM10011614_18370</name>
</gene>
<feature type="transmembrane region" description="Helical" evidence="1">
    <location>
        <begin position="262"/>
        <end position="282"/>
    </location>
</feature>
<dbReference type="Proteomes" id="UP000648075">
    <property type="component" value="Unassembled WGS sequence"/>
</dbReference>
<keyword evidence="1" id="KW-0812">Transmembrane</keyword>
<feature type="transmembrane region" description="Helical" evidence="1">
    <location>
        <begin position="169"/>
        <end position="191"/>
    </location>
</feature>
<feature type="transmembrane region" description="Helical" evidence="1">
    <location>
        <begin position="140"/>
        <end position="157"/>
    </location>
</feature>
<feature type="transmembrane region" description="Helical" evidence="1">
    <location>
        <begin position="203"/>
        <end position="227"/>
    </location>
</feature>
<feature type="transmembrane region" description="Helical" evidence="1">
    <location>
        <begin position="288"/>
        <end position="306"/>
    </location>
</feature>
<protein>
    <submittedName>
        <fullName evidence="2">Uncharacterized protein</fullName>
    </submittedName>
</protein>